<evidence type="ECO:0000256" key="5">
    <source>
        <dbReference type="SAM" id="Phobius"/>
    </source>
</evidence>
<feature type="transmembrane region" description="Helical" evidence="5">
    <location>
        <begin position="113"/>
        <end position="137"/>
    </location>
</feature>
<gene>
    <name evidence="6" type="ORF">GFSPODELE1_LOCUS2319</name>
</gene>
<feature type="transmembrane region" description="Helical" evidence="5">
    <location>
        <begin position="244"/>
        <end position="262"/>
    </location>
</feature>
<dbReference type="CDD" id="cd13965">
    <property type="entry name" value="PT_UbiA_3"/>
    <property type="match status" value="1"/>
</dbReference>
<evidence type="ECO:0000313" key="6">
    <source>
        <dbReference type="EMBL" id="CAL1698779.1"/>
    </source>
</evidence>
<evidence type="ECO:0000256" key="3">
    <source>
        <dbReference type="ARBA" id="ARBA00022989"/>
    </source>
</evidence>
<evidence type="ECO:0000313" key="7">
    <source>
        <dbReference type="Proteomes" id="UP001497453"/>
    </source>
</evidence>
<dbReference type="Proteomes" id="UP001497453">
    <property type="component" value="Chromosome 11"/>
</dbReference>
<dbReference type="InterPro" id="IPR000537">
    <property type="entry name" value="UbiA_prenyltransferase"/>
</dbReference>
<dbReference type="InterPro" id="IPR044878">
    <property type="entry name" value="UbiA_sf"/>
</dbReference>
<feature type="transmembrane region" description="Helical" evidence="5">
    <location>
        <begin position="274"/>
        <end position="293"/>
    </location>
</feature>
<organism evidence="6 7">
    <name type="scientific">Somion occarium</name>
    <dbReference type="NCBI Taxonomy" id="3059160"/>
    <lineage>
        <taxon>Eukaryota</taxon>
        <taxon>Fungi</taxon>
        <taxon>Dikarya</taxon>
        <taxon>Basidiomycota</taxon>
        <taxon>Agaricomycotina</taxon>
        <taxon>Agaricomycetes</taxon>
        <taxon>Polyporales</taxon>
        <taxon>Cerrenaceae</taxon>
        <taxon>Somion</taxon>
    </lineage>
</organism>
<dbReference type="PANTHER" id="PTHR42723">
    <property type="entry name" value="CHLOROPHYLL SYNTHASE"/>
    <property type="match status" value="1"/>
</dbReference>
<dbReference type="Gene3D" id="1.10.357.140">
    <property type="entry name" value="UbiA prenyltransferase"/>
    <property type="match status" value="1"/>
</dbReference>
<dbReference type="InterPro" id="IPR050475">
    <property type="entry name" value="Prenyltransferase_related"/>
</dbReference>
<dbReference type="PANTHER" id="PTHR42723:SF1">
    <property type="entry name" value="CHLOROPHYLL SYNTHASE, CHLOROPLASTIC"/>
    <property type="match status" value="1"/>
</dbReference>
<sequence length="296" mass="33482">MAKPLTPSTTFEQAFTVVGQWVYTLFLFTKSDIKTTLVPVSFFALAAAPSLRLSYMPEAVIWLWLHLLQFNVSNQTMDPEEDQFNKRDRPLPSGRISLKTAQILRWSLVPICWLYSLLYSVEVLCASLGMIAATIVYNELGAHGQWLTRNVLNGLGVASFELGTTLVASSSRHYLDTTAIVAICLSSGLFATTIQAQDFKDVEGDAMVGRRTLPIIYPKTARYTVIVPLLIWSCVLWYVWQLDMLLGCAFVALASYVGYRYIALTKVHHDQVSYYWYNVWLSAANALPGYFRYFHQ</sequence>
<comment type="subcellular location">
    <subcellularLocation>
        <location evidence="1">Membrane</location>
        <topology evidence="1">Multi-pass membrane protein</topology>
    </subcellularLocation>
</comment>
<dbReference type="Pfam" id="PF01040">
    <property type="entry name" value="UbiA"/>
    <property type="match status" value="1"/>
</dbReference>
<keyword evidence="2 5" id="KW-0812">Transmembrane</keyword>
<evidence type="ECO:0000256" key="4">
    <source>
        <dbReference type="ARBA" id="ARBA00023136"/>
    </source>
</evidence>
<proteinExistence type="predicted"/>
<keyword evidence="4 5" id="KW-0472">Membrane</keyword>
<name>A0ABP1CVF1_9APHY</name>
<dbReference type="EMBL" id="OZ037954">
    <property type="protein sequence ID" value="CAL1698779.1"/>
    <property type="molecule type" value="Genomic_DNA"/>
</dbReference>
<keyword evidence="7" id="KW-1185">Reference proteome</keyword>
<evidence type="ECO:0000256" key="2">
    <source>
        <dbReference type="ARBA" id="ARBA00022692"/>
    </source>
</evidence>
<protein>
    <submittedName>
        <fullName evidence="6">Uncharacterized protein</fullName>
    </submittedName>
</protein>
<reference evidence="7" key="1">
    <citation type="submission" date="2024-04" db="EMBL/GenBank/DDBJ databases">
        <authorList>
            <person name="Shaw F."/>
            <person name="Minotto A."/>
        </authorList>
    </citation>
    <scope>NUCLEOTIDE SEQUENCE [LARGE SCALE GENOMIC DNA]</scope>
</reference>
<keyword evidence="3 5" id="KW-1133">Transmembrane helix</keyword>
<accession>A0ABP1CVF1</accession>
<evidence type="ECO:0000256" key="1">
    <source>
        <dbReference type="ARBA" id="ARBA00004141"/>
    </source>
</evidence>